<dbReference type="InterPro" id="IPR012337">
    <property type="entry name" value="RNaseH-like_sf"/>
</dbReference>
<dbReference type="AlphaFoldDB" id="A0A7W8NHK2"/>
<dbReference type="EMBL" id="JACHFL010000025">
    <property type="protein sequence ID" value="MBB5365970.1"/>
    <property type="molecule type" value="Genomic_DNA"/>
</dbReference>
<evidence type="ECO:0000313" key="2">
    <source>
        <dbReference type="EMBL" id="MBB5365970.1"/>
    </source>
</evidence>
<dbReference type="InterPro" id="IPR048020">
    <property type="entry name" value="Transpos_IS3"/>
</dbReference>
<name>A0A7W8NHK2_9DEIO</name>
<gene>
    <name evidence="2" type="ORF">HNQ08_005096</name>
</gene>
<dbReference type="PROSITE" id="PS50994">
    <property type="entry name" value="INTEGRASE"/>
    <property type="match status" value="1"/>
</dbReference>
<dbReference type="Proteomes" id="UP000552709">
    <property type="component" value="Unassembled WGS sequence"/>
</dbReference>
<dbReference type="Pfam" id="PF13683">
    <property type="entry name" value="rve_3"/>
    <property type="match status" value="1"/>
</dbReference>
<protein>
    <submittedName>
        <fullName evidence="2">Putative transposase</fullName>
    </submittedName>
</protein>
<dbReference type="PANTHER" id="PTHR47515">
    <property type="entry name" value="LOW CALCIUM RESPONSE LOCUS PROTEIN T"/>
    <property type="match status" value="1"/>
</dbReference>
<dbReference type="PANTHER" id="PTHR47515:SF1">
    <property type="entry name" value="BLR2054 PROTEIN"/>
    <property type="match status" value="1"/>
</dbReference>
<dbReference type="InterPro" id="IPR025948">
    <property type="entry name" value="HTH-like_dom"/>
</dbReference>
<reference evidence="2 3" key="1">
    <citation type="submission" date="2020-08" db="EMBL/GenBank/DDBJ databases">
        <title>Genomic Encyclopedia of Type Strains, Phase IV (KMG-IV): sequencing the most valuable type-strain genomes for metagenomic binning, comparative biology and taxonomic classification.</title>
        <authorList>
            <person name="Goeker M."/>
        </authorList>
    </citation>
    <scope>NUCLEOTIDE SEQUENCE [LARGE SCALE GENOMIC DNA]</scope>
    <source>
        <strain evidence="2 3">DSM 27939</strain>
    </source>
</reference>
<dbReference type="SUPFAM" id="SSF53098">
    <property type="entry name" value="Ribonuclease H-like"/>
    <property type="match status" value="1"/>
</dbReference>
<dbReference type="InterPro" id="IPR036397">
    <property type="entry name" value="RNaseH_sf"/>
</dbReference>
<sequence length="284" mass="33255">MKPAQRRVLVDHLRTGYRVSERRACAVLNEWRTIYRYQGIARPEEQLILKRMTEIAHTRVRYGFRRIHVLMAREGWHINHKRFFRLYQLAGLNLRMKRPRRHVSAARRVAQPTAQQPNEAWSMDFISDMLFDGKRFRALTLIDTFTRECLAIHVETSIKGERVADVVHEISRHRGVPARIQVDNGSEFISKALDLWPYQQGVILDFSRPGRPTDNPLIESFNGSFRDECLNTHWFLSLDDAAEKIEKWRIDDNDFRPHASLENLAPSAFRARIAPTFRPSEAPS</sequence>
<evidence type="ECO:0000313" key="3">
    <source>
        <dbReference type="Proteomes" id="UP000552709"/>
    </source>
</evidence>
<keyword evidence="3" id="KW-1185">Reference proteome</keyword>
<dbReference type="NCBIfam" id="NF033516">
    <property type="entry name" value="transpos_IS3"/>
    <property type="match status" value="1"/>
</dbReference>
<comment type="caution">
    <text evidence="2">The sequence shown here is derived from an EMBL/GenBank/DDBJ whole genome shotgun (WGS) entry which is preliminary data.</text>
</comment>
<dbReference type="GO" id="GO:0003676">
    <property type="term" value="F:nucleic acid binding"/>
    <property type="evidence" value="ECO:0007669"/>
    <property type="project" value="InterPro"/>
</dbReference>
<feature type="domain" description="Integrase catalytic" evidence="1">
    <location>
        <begin position="113"/>
        <end position="274"/>
    </location>
</feature>
<proteinExistence type="predicted"/>
<dbReference type="Pfam" id="PF13276">
    <property type="entry name" value="HTH_21"/>
    <property type="match status" value="1"/>
</dbReference>
<dbReference type="GO" id="GO:0015074">
    <property type="term" value="P:DNA integration"/>
    <property type="evidence" value="ECO:0007669"/>
    <property type="project" value="InterPro"/>
</dbReference>
<organism evidence="2 3">
    <name type="scientific">Deinococcus humi</name>
    <dbReference type="NCBI Taxonomy" id="662880"/>
    <lineage>
        <taxon>Bacteria</taxon>
        <taxon>Thermotogati</taxon>
        <taxon>Deinococcota</taxon>
        <taxon>Deinococci</taxon>
        <taxon>Deinococcales</taxon>
        <taxon>Deinococcaceae</taxon>
        <taxon>Deinococcus</taxon>
    </lineage>
</organism>
<evidence type="ECO:0000259" key="1">
    <source>
        <dbReference type="PROSITE" id="PS50994"/>
    </source>
</evidence>
<dbReference type="InterPro" id="IPR001584">
    <property type="entry name" value="Integrase_cat-core"/>
</dbReference>
<dbReference type="Gene3D" id="3.30.420.10">
    <property type="entry name" value="Ribonuclease H-like superfamily/Ribonuclease H"/>
    <property type="match status" value="1"/>
</dbReference>
<accession>A0A7W8NHK2</accession>